<evidence type="ECO:0000313" key="2">
    <source>
        <dbReference type="EMBL" id="MBB3136934.1"/>
    </source>
</evidence>
<dbReference type="RefSeq" id="WP_125847596.1">
    <property type="nucleotide sequence ID" value="NZ_JACHXH010000018.1"/>
</dbReference>
<organism evidence="2 3">
    <name type="scientific">Rhizobium pisi</name>
    <dbReference type="NCBI Taxonomy" id="574561"/>
    <lineage>
        <taxon>Bacteria</taxon>
        <taxon>Pseudomonadati</taxon>
        <taxon>Pseudomonadota</taxon>
        <taxon>Alphaproteobacteria</taxon>
        <taxon>Hyphomicrobiales</taxon>
        <taxon>Rhizobiaceae</taxon>
        <taxon>Rhizobium/Agrobacterium group</taxon>
        <taxon>Rhizobium</taxon>
    </lineage>
</organism>
<keyword evidence="3" id="KW-1185">Reference proteome</keyword>
<dbReference type="EMBL" id="JACHXH010000018">
    <property type="protein sequence ID" value="MBB3136934.1"/>
    <property type="molecule type" value="Genomic_DNA"/>
</dbReference>
<comment type="caution">
    <text evidence="2">The sequence shown here is derived from an EMBL/GenBank/DDBJ whole genome shotgun (WGS) entry which is preliminary data.</text>
</comment>
<accession>A0A4R0CPY1</accession>
<feature type="region of interest" description="Disordered" evidence="1">
    <location>
        <begin position="1"/>
        <end position="22"/>
    </location>
</feature>
<evidence type="ECO:0000313" key="3">
    <source>
        <dbReference type="Proteomes" id="UP000518315"/>
    </source>
</evidence>
<proteinExistence type="predicted"/>
<reference evidence="2 3" key="1">
    <citation type="submission" date="2020-08" db="EMBL/GenBank/DDBJ databases">
        <title>Genomic Encyclopedia of Type Strains, Phase III (KMG-III): the genomes of soil and plant-associated and newly described type strains.</title>
        <authorList>
            <person name="Whitman W."/>
        </authorList>
    </citation>
    <scope>NUCLEOTIDE SEQUENCE [LARGE SCALE GENOMIC DNA]</scope>
    <source>
        <strain evidence="2 3">CECT 4113</strain>
    </source>
</reference>
<evidence type="ECO:0000256" key="1">
    <source>
        <dbReference type="SAM" id="MobiDB-lite"/>
    </source>
</evidence>
<dbReference type="Proteomes" id="UP000518315">
    <property type="component" value="Unassembled WGS sequence"/>
</dbReference>
<protein>
    <submittedName>
        <fullName evidence="2">Uncharacterized protein</fullName>
    </submittedName>
</protein>
<sequence length="64" mass="6979">MFGEAGDGISDTAMEGPDDLPQILKIETRSERRRADEIDERDSKLPALGIRLGSARIGVVCRPP</sequence>
<gene>
    <name evidence="2" type="ORF">FHS26_004692</name>
</gene>
<dbReference type="AlphaFoldDB" id="A0A4R0CPY1"/>
<name>A0A4R0CPY1_9HYPH</name>